<dbReference type="SMART" id="SM00138">
    <property type="entry name" value="MeTrc"/>
    <property type="match status" value="1"/>
</dbReference>
<dbReference type="EC" id="2.1.1.80" evidence="5"/>
<dbReference type="PIRSF" id="PIRSF000410">
    <property type="entry name" value="CheR"/>
    <property type="match status" value="1"/>
</dbReference>
<dbReference type="InterPro" id="IPR022642">
    <property type="entry name" value="CheR_C"/>
</dbReference>
<keyword evidence="3 5" id="KW-0808">Transferase</keyword>
<dbReference type="Gene3D" id="3.40.50.150">
    <property type="entry name" value="Vaccinia Virus protein VP39"/>
    <property type="match status" value="1"/>
</dbReference>
<dbReference type="PRINTS" id="PR00996">
    <property type="entry name" value="CHERMTFRASE"/>
</dbReference>
<proteinExistence type="predicted"/>
<evidence type="ECO:0000256" key="4">
    <source>
        <dbReference type="ARBA" id="ARBA00022691"/>
    </source>
</evidence>
<keyword evidence="8" id="KW-1185">Reference proteome</keyword>
<dbReference type="PANTHER" id="PTHR24422">
    <property type="entry name" value="CHEMOTAXIS PROTEIN METHYLTRANSFERASE"/>
    <property type="match status" value="1"/>
</dbReference>
<dbReference type="InterPro" id="IPR050903">
    <property type="entry name" value="Bact_Chemotaxis_MeTrfase"/>
</dbReference>
<dbReference type="InterPro" id="IPR026024">
    <property type="entry name" value="Chemotaxis_MeTrfase_CheR"/>
</dbReference>
<evidence type="ECO:0000256" key="2">
    <source>
        <dbReference type="ARBA" id="ARBA00022603"/>
    </source>
</evidence>
<dbReference type="GO" id="GO:0032259">
    <property type="term" value="P:methylation"/>
    <property type="evidence" value="ECO:0007669"/>
    <property type="project" value="UniProtKB-KW"/>
</dbReference>
<dbReference type="Pfam" id="PF01739">
    <property type="entry name" value="CheR"/>
    <property type="match status" value="1"/>
</dbReference>
<gene>
    <name evidence="7" type="primary">cheR</name>
    <name evidence="7" type="ORF">CATMQ487_45130</name>
</gene>
<dbReference type="InterPro" id="IPR029063">
    <property type="entry name" value="SAM-dependent_MTases_sf"/>
</dbReference>
<comment type="catalytic activity">
    <reaction evidence="1 5">
        <text>L-glutamyl-[protein] + S-adenosyl-L-methionine = [protein]-L-glutamate 5-O-methyl ester + S-adenosyl-L-homocysteine</text>
        <dbReference type="Rhea" id="RHEA:24452"/>
        <dbReference type="Rhea" id="RHEA-COMP:10208"/>
        <dbReference type="Rhea" id="RHEA-COMP:10311"/>
        <dbReference type="ChEBI" id="CHEBI:29973"/>
        <dbReference type="ChEBI" id="CHEBI:57856"/>
        <dbReference type="ChEBI" id="CHEBI:59789"/>
        <dbReference type="ChEBI" id="CHEBI:82795"/>
        <dbReference type="EC" id="2.1.1.80"/>
    </reaction>
</comment>
<dbReference type="InterPro" id="IPR000780">
    <property type="entry name" value="CheR_MeTrfase"/>
</dbReference>
<evidence type="ECO:0000256" key="3">
    <source>
        <dbReference type="ARBA" id="ARBA00022679"/>
    </source>
</evidence>
<sequence>MAAAASLALLPLGPDSATNRMATSRLVDDPGADLIGTDAAAREFSFDARDFARVRQLIHQRAGISLHEHKHAMVYSRLARRLRETGHRSFSAYLQWLEQATGDDALREWQEFINCLTTNLTSFFREEHHFPLLAEALRALAGRSPRLWCNAASTGEEPYSLAMCVAETLGPGGGTKILASDIDTNVLATAQRGVYPADARGLSAERLKRHFLRGTGNNAGFIRVRPELARLIEFRHFNLMSPQWSLGEPFDIVFCRNVMIYFDAPTQRRVLERMHAAMRPGAQLFVGHSENFTDARDLFQLRGKTVYQRV</sequence>
<dbReference type="GO" id="GO:0008168">
    <property type="term" value="F:methyltransferase activity"/>
    <property type="evidence" value="ECO:0007669"/>
    <property type="project" value="UniProtKB-KW"/>
</dbReference>
<protein>
    <recommendedName>
        <fullName evidence="5">Chemotaxis protein methyltransferase</fullName>
        <ecNumber evidence="5">2.1.1.80</ecNumber>
    </recommendedName>
</protein>
<name>A0ABN6PTT6_9BURK</name>
<dbReference type="InterPro" id="IPR022641">
    <property type="entry name" value="CheR_N"/>
</dbReference>
<dbReference type="Gene3D" id="1.10.155.10">
    <property type="entry name" value="Chemotaxis receptor methyltransferase CheR, N-terminal domain"/>
    <property type="match status" value="1"/>
</dbReference>
<accession>A0ABN6PTT6</accession>
<keyword evidence="2 5" id="KW-0489">Methyltransferase</keyword>
<keyword evidence="4 5" id="KW-0949">S-adenosyl-L-methionine</keyword>
<evidence type="ECO:0000259" key="6">
    <source>
        <dbReference type="PROSITE" id="PS50123"/>
    </source>
</evidence>
<evidence type="ECO:0000313" key="8">
    <source>
        <dbReference type="Proteomes" id="UP001057498"/>
    </source>
</evidence>
<evidence type="ECO:0000313" key="7">
    <source>
        <dbReference type="EMBL" id="BDI07543.1"/>
    </source>
</evidence>
<dbReference type="Pfam" id="PF03705">
    <property type="entry name" value="CheR_N"/>
    <property type="match status" value="1"/>
</dbReference>
<dbReference type="PROSITE" id="PS50123">
    <property type="entry name" value="CHER"/>
    <property type="match status" value="1"/>
</dbReference>
<comment type="function">
    <text evidence="5">Methylation of the membrane-bound methyl-accepting chemotaxis proteins (MCP) to form gamma-glutamyl methyl ester residues in MCP.</text>
</comment>
<dbReference type="EMBL" id="AP025730">
    <property type="protein sequence ID" value="BDI07543.1"/>
    <property type="molecule type" value="Genomic_DNA"/>
</dbReference>
<feature type="domain" description="CheR-type methyltransferase" evidence="6">
    <location>
        <begin position="39"/>
        <end position="310"/>
    </location>
</feature>
<evidence type="ECO:0000256" key="1">
    <source>
        <dbReference type="ARBA" id="ARBA00001541"/>
    </source>
</evidence>
<organism evidence="7 8">
    <name type="scientific">Sphaerotilus microaerophilus</name>
    <dbReference type="NCBI Taxonomy" id="2914710"/>
    <lineage>
        <taxon>Bacteria</taxon>
        <taxon>Pseudomonadati</taxon>
        <taxon>Pseudomonadota</taxon>
        <taxon>Betaproteobacteria</taxon>
        <taxon>Burkholderiales</taxon>
        <taxon>Sphaerotilaceae</taxon>
        <taxon>Sphaerotilus</taxon>
    </lineage>
</organism>
<reference evidence="7" key="1">
    <citation type="submission" date="2022-04" db="EMBL/GenBank/DDBJ databases">
        <title>Whole genome sequence of Sphaerotilus sp. FB-5.</title>
        <authorList>
            <person name="Takeda M."/>
            <person name="Narihara S."/>
            <person name="Akimoto M."/>
            <person name="Akimoto R."/>
            <person name="Nishiyashiki S."/>
            <person name="Murakami T."/>
        </authorList>
    </citation>
    <scope>NUCLEOTIDE SEQUENCE</scope>
    <source>
        <strain evidence="7">FB-5</strain>
    </source>
</reference>
<dbReference type="InterPro" id="IPR036804">
    <property type="entry name" value="CheR_N_sf"/>
</dbReference>
<evidence type="ECO:0000256" key="5">
    <source>
        <dbReference type="PIRNR" id="PIRNR000410"/>
    </source>
</evidence>
<dbReference type="PANTHER" id="PTHR24422:SF19">
    <property type="entry name" value="CHEMOTAXIS PROTEIN METHYLTRANSFERASE"/>
    <property type="match status" value="1"/>
</dbReference>
<dbReference type="SUPFAM" id="SSF47757">
    <property type="entry name" value="Chemotaxis receptor methyltransferase CheR, N-terminal domain"/>
    <property type="match status" value="1"/>
</dbReference>
<dbReference type="CDD" id="cd02440">
    <property type="entry name" value="AdoMet_MTases"/>
    <property type="match status" value="1"/>
</dbReference>
<dbReference type="SUPFAM" id="SSF53335">
    <property type="entry name" value="S-adenosyl-L-methionine-dependent methyltransferases"/>
    <property type="match status" value="1"/>
</dbReference>
<dbReference type="Proteomes" id="UP001057498">
    <property type="component" value="Chromosome"/>
</dbReference>